<evidence type="ECO:0000256" key="2">
    <source>
        <dbReference type="ARBA" id="ARBA00023125"/>
    </source>
</evidence>
<keyword evidence="7" id="KW-1185">Reference proteome</keyword>
<dbReference type="RefSeq" id="WP_126480118.1">
    <property type="nucleotide sequence ID" value="NZ_RXNS01000001.1"/>
</dbReference>
<dbReference type="PRINTS" id="PR00455">
    <property type="entry name" value="HTHTETR"/>
</dbReference>
<dbReference type="PROSITE" id="PS50977">
    <property type="entry name" value="HTH_TETR_2"/>
    <property type="match status" value="1"/>
</dbReference>
<dbReference type="InterPro" id="IPR001647">
    <property type="entry name" value="HTH_TetR"/>
</dbReference>
<dbReference type="Proteomes" id="UP000267400">
    <property type="component" value="Unassembled WGS sequence"/>
</dbReference>
<reference evidence="6 7" key="1">
    <citation type="submission" date="2018-12" db="EMBL/GenBank/DDBJ databases">
        <authorList>
            <person name="Yu L."/>
        </authorList>
    </citation>
    <scope>NUCLEOTIDE SEQUENCE [LARGE SCALE GENOMIC DNA]</scope>
    <source>
        <strain evidence="6 7">11S</strain>
    </source>
</reference>
<dbReference type="InterPro" id="IPR036271">
    <property type="entry name" value="Tet_transcr_reg_TetR-rel_C_sf"/>
</dbReference>
<dbReference type="OrthoDB" id="4541465at2"/>
<comment type="caution">
    <text evidence="6">The sequence shown here is derived from an EMBL/GenBank/DDBJ whole genome shotgun (WGS) entry which is preliminary data.</text>
</comment>
<protein>
    <submittedName>
        <fullName evidence="6">TetR family transcriptional regulator</fullName>
    </submittedName>
</protein>
<keyword evidence="3" id="KW-0804">Transcription</keyword>
<dbReference type="EMBL" id="RXNS01000001">
    <property type="protein sequence ID" value="RTR07076.1"/>
    <property type="molecule type" value="Genomic_DNA"/>
</dbReference>
<sequence>MKQSATRDRLIQAGMALIAEHGYNATGINTVLKAAAVPKGSFYHYFSSKEDFGLAVIDATAEGYTARLEAMLADSDVPALQRLQHYFAAGRADMVDCDHARGCLIGNLGQELSGHSARFRDRLDQVLSGWERLLADCLRDGQTRSEIRTDLDPDALASFILSGWEGALIRAKTVKSVAPLERFETVLLDCLRPS</sequence>
<dbReference type="GO" id="GO:0003677">
    <property type="term" value="F:DNA binding"/>
    <property type="evidence" value="ECO:0007669"/>
    <property type="project" value="UniProtKB-UniRule"/>
</dbReference>
<dbReference type="Pfam" id="PF16925">
    <property type="entry name" value="TetR_C_13"/>
    <property type="match status" value="1"/>
</dbReference>
<evidence type="ECO:0000259" key="5">
    <source>
        <dbReference type="PROSITE" id="PS50977"/>
    </source>
</evidence>
<evidence type="ECO:0000313" key="7">
    <source>
        <dbReference type="Proteomes" id="UP000267400"/>
    </source>
</evidence>
<dbReference type="SUPFAM" id="SSF48498">
    <property type="entry name" value="Tetracyclin repressor-like, C-terminal domain"/>
    <property type="match status" value="1"/>
</dbReference>
<dbReference type="PANTHER" id="PTHR47506">
    <property type="entry name" value="TRANSCRIPTIONAL REGULATORY PROTEIN"/>
    <property type="match status" value="1"/>
</dbReference>
<dbReference type="PANTHER" id="PTHR47506:SF6">
    <property type="entry name" value="HTH-TYPE TRANSCRIPTIONAL REPRESSOR NEMR"/>
    <property type="match status" value="1"/>
</dbReference>
<name>A0A431V8R8_9GAMM</name>
<keyword evidence="2 4" id="KW-0238">DNA-binding</keyword>
<evidence type="ECO:0000256" key="1">
    <source>
        <dbReference type="ARBA" id="ARBA00023015"/>
    </source>
</evidence>
<evidence type="ECO:0000256" key="3">
    <source>
        <dbReference type="ARBA" id="ARBA00023163"/>
    </source>
</evidence>
<feature type="domain" description="HTH tetR-type" evidence="5">
    <location>
        <begin position="4"/>
        <end position="64"/>
    </location>
</feature>
<dbReference type="InterPro" id="IPR011075">
    <property type="entry name" value="TetR_C"/>
</dbReference>
<evidence type="ECO:0000313" key="6">
    <source>
        <dbReference type="EMBL" id="RTR07076.1"/>
    </source>
</evidence>
<evidence type="ECO:0000256" key="4">
    <source>
        <dbReference type="PROSITE-ProRule" id="PRU00335"/>
    </source>
</evidence>
<dbReference type="InterPro" id="IPR009057">
    <property type="entry name" value="Homeodomain-like_sf"/>
</dbReference>
<dbReference type="SUPFAM" id="SSF46689">
    <property type="entry name" value="Homeodomain-like"/>
    <property type="match status" value="1"/>
</dbReference>
<dbReference type="AlphaFoldDB" id="A0A431V8R8"/>
<accession>A0A431V8R8</accession>
<proteinExistence type="predicted"/>
<keyword evidence="1" id="KW-0805">Transcription regulation</keyword>
<dbReference type="Gene3D" id="1.10.357.10">
    <property type="entry name" value="Tetracycline Repressor, domain 2"/>
    <property type="match status" value="1"/>
</dbReference>
<feature type="DNA-binding region" description="H-T-H motif" evidence="4">
    <location>
        <begin position="27"/>
        <end position="46"/>
    </location>
</feature>
<organism evidence="6 7">
    <name type="scientific">Halomonas nitroreducens</name>
    <dbReference type="NCBI Taxonomy" id="447425"/>
    <lineage>
        <taxon>Bacteria</taxon>
        <taxon>Pseudomonadati</taxon>
        <taxon>Pseudomonadota</taxon>
        <taxon>Gammaproteobacteria</taxon>
        <taxon>Oceanospirillales</taxon>
        <taxon>Halomonadaceae</taxon>
        <taxon>Halomonas</taxon>
    </lineage>
</organism>
<dbReference type="Pfam" id="PF00440">
    <property type="entry name" value="TetR_N"/>
    <property type="match status" value="1"/>
</dbReference>
<gene>
    <name evidence="6" type="ORF">EKG36_01055</name>
</gene>